<evidence type="ECO:0000256" key="6">
    <source>
        <dbReference type="ARBA" id="ARBA00023136"/>
    </source>
</evidence>
<dbReference type="Gene3D" id="3.10.50.40">
    <property type="match status" value="1"/>
</dbReference>
<proteinExistence type="inferred from homology"/>
<evidence type="ECO:0000256" key="1">
    <source>
        <dbReference type="ARBA" id="ARBA00004382"/>
    </source>
</evidence>
<dbReference type="Pfam" id="PF13624">
    <property type="entry name" value="SurA_N_3"/>
    <property type="match status" value="1"/>
</dbReference>
<dbReference type="InterPro" id="IPR000297">
    <property type="entry name" value="PPIase_PpiC"/>
</dbReference>
<comment type="subcellular location">
    <subcellularLocation>
        <location evidence="1">Cell inner membrane</location>
        <topology evidence="1">Single-pass type II membrane protein</topology>
        <orientation evidence="1">Periplasmic side</orientation>
    </subcellularLocation>
</comment>
<dbReference type="EMBL" id="FUYA01000001">
    <property type="protein sequence ID" value="SKA64954.1"/>
    <property type="molecule type" value="Genomic_DNA"/>
</dbReference>
<dbReference type="PANTHER" id="PTHR47529">
    <property type="entry name" value="PEPTIDYL-PROLYL CIS-TRANS ISOMERASE D"/>
    <property type="match status" value="1"/>
</dbReference>
<evidence type="ECO:0000313" key="15">
    <source>
        <dbReference type="Proteomes" id="UP000189733"/>
    </source>
</evidence>
<dbReference type="RefSeq" id="WP_078683741.1">
    <property type="nucleotide sequence ID" value="NZ_FUYA01000001.1"/>
</dbReference>
<evidence type="ECO:0000256" key="12">
    <source>
        <dbReference type="SAM" id="Phobius"/>
    </source>
</evidence>
<reference evidence="14 15" key="1">
    <citation type="submission" date="2017-02" db="EMBL/GenBank/DDBJ databases">
        <authorList>
            <person name="Peterson S.W."/>
        </authorList>
    </citation>
    <scope>NUCLEOTIDE SEQUENCE [LARGE SCALE GENOMIC DNA]</scope>
    <source>
        <strain evidence="14 15">DSM 18034</strain>
    </source>
</reference>
<evidence type="ECO:0000256" key="7">
    <source>
        <dbReference type="ARBA" id="ARBA00023186"/>
    </source>
</evidence>
<dbReference type="InterPro" id="IPR052029">
    <property type="entry name" value="PpiD_chaperone"/>
</dbReference>
<dbReference type="SUPFAM" id="SSF54534">
    <property type="entry name" value="FKBP-like"/>
    <property type="match status" value="1"/>
</dbReference>
<dbReference type="PROSITE" id="PS50198">
    <property type="entry name" value="PPIC_PPIASE_2"/>
    <property type="match status" value="1"/>
</dbReference>
<dbReference type="Pfam" id="PF00639">
    <property type="entry name" value="Rotamase"/>
    <property type="match status" value="1"/>
</dbReference>
<dbReference type="GO" id="GO:0003755">
    <property type="term" value="F:peptidyl-prolyl cis-trans isomerase activity"/>
    <property type="evidence" value="ECO:0007669"/>
    <property type="project" value="UniProtKB-KW"/>
</dbReference>
<evidence type="ECO:0000256" key="2">
    <source>
        <dbReference type="ARBA" id="ARBA00022475"/>
    </source>
</evidence>
<keyword evidence="3" id="KW-0997">Cell inner membrane</keyword>
<accession>A0A1T4VJ04</accession>
<dbReference type="GO" id="GO:0005886">
    <property type="term" value="C:plasma membrane"/>
    <property type="evidence" value="ECO:0007669"/>
    <property type="project" value="UniProtKB-SubCell"/>
</dbReference>
<organism evidence="14 15">
    <name type="scientific">Desulfobaculum bizertense DSM 18034</name>
    <dbReference type="NCBI Taxonomy" id="1121442"/>
    <lineage>
        <taxon>Bacteria</taxon>
        <taxon>Pseudomonadati</taxon>
        <taxon>Thermodesulfobacteriota</taxon>
        <taxon>Desulfovibrionia</taxon>
        <taxon>Desulfovibrionales</taxon>
        <taxon>Desulfovibrionaceae</taxon>
        <taxon>Desulfobaculum</taxon>
    </lineage>
</organism>
<dbReference type="Proteomes" id="UP000189733">
    <property type="component" value="Unassembled WGS sequence"/>
</dbReference>
<evidence type="ECO:0000259" key="13">
    <source>
        <dbReference type="PROSITE" id="PS50198"/>
    </source>
</evidence>
<dbReference type="PROSITE" id="PS01096">
    <property type="entry name" value="PPIC_PPIASE_1"/>
    <property type="match status" value="1"/>
</dbReference>
<dbReference type="Gene3D" id="1.10.4030.10">
    <property type="entry name" value="Porin chaperone SurA, peptide-binding domain"/>
    <property type="match status" value="1"/>
</dbReference>
<evidence type="ECO:0000256" key="4">
    <source>
        <dbReference type="ARBA" id="ARBA00022692"/>
    </source>
</evidence>
<keyword evidence="7" id="KW-0143">Chaperone</keyword>
<dbReference type="AlphaFoldDB" id="A0A1T4VJ04"/>
<keyword evidence="11 14" id="KW-0413">Isomerase</keyword>
<keyword evidence="15" id="KW-1185">Reference proteome</keyword>
<dbReference type="STRING" id="1121442.SAMN02745702_00431"/>
<gene>
    <name evidence="14" type="ORF">SAMN02745702_00431</name>
</gene>
<feature type="transmembrane region" description="Helical" evidence="12">
    <location>
        <begin position="12"/>
        <end position="30"/>
    </location>
</feature>
<evidence type="ECO:0000256" key="8">
    <source>
        <dbReference type="ARBA" id="ARBA00038408"/>
    </source>
</evidence>
<name>A0A1T4VJ04_9BACT</name>
<keyword evidence="4 12" id="KW-0812">Transmembrane</keyword>
<keyword evidence="11" id="KW-0697">Rotamase</keyword>
<evidence type="ECO:0000256" key="11">
    <source>
        <dbReference type="PROSITE-ProRule" id="PRU00278"/>
    </source>
</evidence>
<protein>
    <recommendedName>
        <fullName evidence="9">Periplasmic chaperone PpiD</fullName>
    </recommendedName>
    <alternativeName>
        <fullName evidence="10">Periplasmic folding chaperone</fullName>
    </alternativeName>
</protein>
<evidence type="ECO:0000256" key="10">
    <source>
        <dbReference type="ARBA" id="ARBA00042775"/>
    </source>
</evidence>
<comment type="similarity">
    <text evidence="8">Belongs to the PpiD chaperone family.</text>
</comment>
<dbReference type="InterPro" id="IPR023058">
    <property type="entry name" value="PPIase_PpiC_CS"/>
</dbReference>
<evidence type="ECO:0000256" key="9">
    <source>
        <dbReference type="ARBA" id="ARBA00040743"/>
    </source>
</evidence>
<evidence type="ECO:0000256" key="5">
    <source>
        <dbReference type="ARBA" id="ARBA00022989"/>
    </source>
</evidence>
<sequence>MLDGMRQHASSWIIKVIFAIIIAVFVLAFGSGTMSNRASGGAVLAYVDETPILIKNFNMEYQRAIEGVRRQNPGVSAAALETPAFKQQVLNRMVNETLLASEVQRLGITVSKDEVRSRILQYQVFRNKDNAFDQEIYKQVLRSQHITPGVFEADIRRQLSQEKLFKYLNLGATVSEKDAYELFKFQAQTARVEYQLLNWRDFADKVTPSDDEIEAYYKEHSASFTVPAVASFEYLSFTPSALAASEKVADNEIKAYYEANTAQFKTPEMVSARHILLKLDPSASDEDVKAAEGKAQSIEKKLARGGDFAALAKKYSEGPTASRGGDLGWFGRGAMVPEFEKAAFGLKEGAVSKPVRTQFGLHIIKLEKKRAAGVKTLDEAREQITQVIAEEKAAGKLSDLLDQAIEQIMVGDKMDKIGDSLGMAAKSTGMVTENQLASQLGLKGEDLKTVFTLVVGSATDTPVQVNDGYLLASKVKETPEHVAPLSEVKPSIVEALKRRGAITIAQEKAQELLKKYSAAKDVESSALKMSTPFSRQGFIAGLGAAPELAAEAFKVKEGQWLSKPFTVADGVVIARVAQHIAPNEKLWETQKGYLLQLLTQANENEIFQAFLTSLREKAEIKIAEPKVLE</sequence>
<dbReference type="PANTHER" id="PTHR47529:SF1">
    <property type="entry name" value="PERIPLASMIC CHAPERONE PPID"/>
    <property type="match status" value="1"/>
</dbReference>
<dbReference type="OrthoDB" id="9812372at2"/>
<dbReference type="InterPro" id="IPR027304">
    <property type="entry name" value="Trigger_fact/SurA_dom_sf"/>
</dbReference>
<keyword evidence="5 12" id="KW-1133">Transmembrane helix</keyword>
<evidence type="ECO:0000256" key="3">
    <source>
        <dbReference type="ARBA" id="ARBA00022519"/>
    </source>
</evidence>
<dbReference type="SUPFAM" id="SSF109998">
    <property type="entry name" value="Triger factor/SurA peptide-binding domain-like"/>
    <property type="match status" value="1"/>
</dbReference>
<feature type="domain" description="PpiC" evidence="13">
    <location>
        <begin position="267"/>
        <end position="368"/>
    </location>
</feature>
<keyword evidence="6 12" id="KW-0472">Membrane</keyword>
<evidence type="ECO:0000313" key="14">
    <source>
        <dbReference type="EMBL" id="SKA64954.1"/>
    </source>
</evidence>
<keyword evidence="2" id="KW-1003">Cell membrane</keyword>
<dbReference type="InterPro" id="IPR046357">
    <property type="entry name" value="PPIase_dom_sf"/>
</dbReference>